<keyword evidence="5 8" id="KW-0812">Transmembrane</keyword>
<dbReference type="AlphaFoldDB" id="A0A2S8BKF3"/>
<evidence type="ECO:0000313" key="9">
    <source>
        <dbReference type="EMBL" id="PQM47157.1"/>
    </source>
</evidence>
<feature type="transmembrane region" description="Helical" evidence="8">
    <location>
        <begin position="242"/>
        <end position="266"/>
    </location>
</feature>
<evidence type="ECO:0000256" key="5">
    <source>
        <dbReference type="ARBA" id="ARBA00022692"/>
    </source>
</evidence>
<keyword evidence="3 8" id="KW-0813">Transport</keyword>
<protein>
    <recommendedName>
        <fullName evidence="8">Nickel/cobalt efflux system</fullName>
    </recommendedName>
</protein>
<organism evidence="9 10">
    <name type="scientific">Mycobacterium talmoniae</name>
    <dbReference type="NCBI Taxonomy" id="1858794"/>
    <lineage>
        <taxon>Bacteria</taxon>
        <taxon>Bacillati</taxon>
        <taxon>Actinomycetota</taxon>
        <taxon>Actinomycetes</taxon>
        <taxon>Mycobacteriales</taxon>
        <taxon>Mycobacteriaceae</taxon>
        <taxon>Mycobacterium</taxon>
    </lineage>
</organism>
<accession>A0A2S8BKF3</accession>
<dbReference type="NCBIfam" id="TIGR00802">
    <property type="entry name" value="nico"/>
    <property type="match status" value="1"/>
</dbReference>
<evidence type="ECO:0000256" key="6">
    <source>
        <dbReference type="ARBA" id="ARBA00022989"/>
    </source>
</evidence>
<keyword evidence="6 8" id="KW-1133">Transmembrane helix</keyword>
<evidence type="ECO:0000313" key="10">
    <source>
        <dbReference type="Proteomes" id="UP000238296"/>
    </source>
</evidence>
<feature type="transmembrane region" description="Helical" evidence="8">
    <location>
        <begin position="314"/>
        <end position="341"/>
    </location>
</feature>
<dbReference type="GO" id="GO:0015099">
    <property type="term" value="F:nickel cation transmembrane transporter activity"/>
    <property type="evidence" value="ECO:0007669"/>
    <property type="project" value="UniProtKB-UniRule"/>
</dbReference>
<evidence type="ECO:0000256" key="7">
    <source>
        <dbReference type="ARBA" id="ARBA00023136"/>
    </source>
</evidence>
<evidence type="ECO:0000256" key="1">
    <source>
        <dbReference type="ARBA" id="ARBA00004127"/>
    </source>
</evidence>
<feature type="transmembrane region" description="Helical" evidence="8">
    <location>
        <begin position="169"/>
        <end position="198"/>
    </location>
</feature>
<dbReference type="PANTHER" id="PTHR31611">
    <property type="entry name" value="HIGH-AFFINITY NICKEL TRANSPORT PROTEIN NIC1"/>
    <property type="match status" value="1"/>
</dbReference>
<evidence type="ECO:0000256" key="3">
    <source>
        <dbReference type="ARBA" id="ARBA00022448"/>
    </source>
</evidence>
<dbReference type="InterPro" id="IPR004688">
    <property type="entry name" value="Ni/Co_transpt"/>
</dbReference>
<dbReference type="InterPro" id="IPR011541">
    <property type="entry name" value="Ni/Co_transpt_high_affinity"/>
</dbReference>
<gene>
    <name evidence="9" type="primary">hoxN</name>
    <name evidence="9" type="ORF">C1Y40_02661</name>
</gene>
<dbReference type="EMBL" id="PPEA01000384">
    <property type="protein sequence ID" value="PQM47157.1"/>
    <property type="molecule type" value="Genomic_DNA"/>
</dbReference>
<evidence type="ECO:0000256" key="8">
    <source>
        <dbReference type="RuleBase" id="RU362101"/>
    </source>
</evidence>
<reference evidence="9 10" key="1">
    <citation type="journal article" date="2017" name="Int. J. Syst. Evol. Microbiol.">
        <title>Mycobacterium talmoniae sp. nov., a slowly growing mycobacterium isolated from human respiratory samples.</title>
        <authorList>
            <person name="Davidson R.M."/>
            <person name="DeGroote M.A."/>
            <person name="Marola J.L."/>
            <person name="Buss S."/>
            <person name="Jones V."/>
            <person name="McNeil M.R."/>
            <person name="Freifeld A.G."/>
            <person name="Elaine Epperson L."/>
            <person name="Hasan N.A."/>
            <person name="Jackson M."/>
            <person name="Iwen P.C."/>
            <person name="Salfinger M."/>
            <person name="Strong M."/>
        </authorList>
    </citation>
    <scope>NUCLEOTIDE SEQUENCE [LARGE SCALE GENOMIC DNA]</scope>
    <source>
        <strain evidence="9 10">ATCC BAA-2683</strain>
    </source>
</reference>
<name>A0A2S8BKF3_9MYCO</name>
<feature type="transmembrane region" description="Helical" evidence="8">
    <location>
        <begin position="128"/>
        <end position="149"/>
    </location>
</feature>
<dbReference type="Pfam" id="PF03824">
    <property type="entry name" value="NicO"/>
    <property type="match status" value="1"/>
</dbReference>
<sequence length="398" mass="43320">MLHRGLSAAGARCPAFRRCPNLAWLSSHTDVADQSRSWRARLRGSLTRQEWSRLGLMFAVITGLHLAGWITLVCLVEPAHYSVGDKAFGVGIGLTAYTLGLRHAFDADHIAAIDNTTRKLMNDGQRPLAVGFFFSLGHSSVVFGLAALLTVGLKSVVGPVQDDSSRLHYYTGLIGTSVSGVFLYLIAILNVVILAGILRVFARMRRGSYDEAELEAQLDSRGLLNRILGRATKSIARSWHMYLVGILFGLGFDTATEIALLVLAGTSAAAGLPWYAILCLPTLFAAGMCLLDTVDGSFMNFAYGWAFANPVRKVYYNITITALSVVVALLIGTVELLGLLAERLGWSGGFWNWVAGLNLNAIGYVIVGMFVVTWAIAVLVWRYGRIEEKWSVPVEDFA</sequence>
<comment type="caution">
    <text evidence="9">The sequence shown here is derived from an EMBL/GenBank/DDBJ whole genome shotgun (WGS) entry which is preliminary data.</text>
</comment>
<feature type="transmembrane region" description="Helical" evidence="8">
    <location>
        <begin position="54"/>
        <end position="76"/>
    </location>
</feature>
<dbReference type="GO" id="GO:0005886">
    <property type="term" value="C:plasma membrane"/>
    <property type="evidence" value="ECO:0007669"/>
    <property type="project" value="UniProtKB-SubCell"/>
</dbReference>
<keyword evidence="4" id="KW-0533">Nickel</keyword>
<evidence type="ECO:0000256" key="4">
    <source>
        <dbReference type="ARBA" id="ARBA00022596"/>
    </source>
</evidence>
<dbReference type="PANTHER" id="PTHR31611:SF0">
    <property type="entry name" value="HIGH-AFFINITY NICKEL TRANSPORT PROTEIN NIC1"/>
    <property type="match status" value="1"/>
</dbReference>
<proteinExistence type="inferred from homology"/>
<comment type="similarity">
    <text evidence="2 8">Belongs to the NiCoT transporter (TC 2.A.52) family.</text>
</comment>
<dbReference type="GO" id="GO:0012505">
    <property type="term" value="C:endomembrane system"/>
    <property type="evidence" value="ECO:0007669"/>
    <property type="project" value="UniProtKB-SubCell"/>
</dbReference>
<evidence type="ECO:0000256" key="2">
    <source>
        <dbReference type="ARBA" id="ARBA00010892"/>
    </source>
</evidence>
<dbReference type="Proteomes" id="UP000238296">
    <property type="component" value="Unassembled WGS sequence"/>
</dbReference>
<comment type="subcellular location">
    <subcellularLocation>
        <location evidence="8">Cell membrane</location>
        <topology evidence="8">Multi-pass membrane protein</topology>
    </subcellularLocation>
    <subcellularLocation>
        <location evidence="1">Endomembrane system</location>
        <topology evidence="1">Multi-pass membrane protein</topology>
    </subcellularLocation>
</comment>
<feature type="transmembrane region" description="Helical" evidence="8">
    <location>
        <begin position="361"/>
        <end position="381"/>
    </location>
</feature>
<feature type="transmembrane region" description="Helical" evidence="8">
    <location>
        <begin position="272"/>
        <end position="294"/>
    </location>
</feature>
<keyword evidence="7 8" id="KW-0472">Membrane</keyword>